<dbReference type="RefSeq" id="WP_007666425.1">
    <property type="nucleotide sequence ID" value="NZ_ABJL02000008.1"/>
</dbReference>
<evidence type="ECO:0000259" key="1">
    <source>
        <dbReference type="Pfam" id="PF01548"/>
    </source>
</evidence>
<dbReference type="InterPro" id="IPR003346">
    <property type="entry name" value="Transposase_20"/>
</dbReference>
<dbReference type="InterPro" id="IPR047650">
    <property type="entry name" value="Transpos_IS110"/>
</dbReference>
<dbReference type="PANTHER" id="PTHR33055:SF13">
    <property type="entry name" value="TRANSPOSASE"/>
    <property type="match status" value="1"/>
</dbReference>
<feature type="domain" description="Transposase IS116/IS110/IS902 C-terminal" evidence="2">
    <location>
        <begin position="234"/>
        <end position="314"/>
    </location>
</feature>
<accession>B3CEU4</accession>
<proteinExistence type="predicted"/>
<dbReference type="OrthoDB" id="964423at2"/>
<gene>
    <name evidence="3" type="ORF">BACINT_04225</name>
</gene>
<dbReference type="InterPro" id="IPR002525">
    <property type="entry name" value="Transp_IS110-like_N"/>
</dbReference>
<protein>
    <submittedName>
        <fullName evidence="3">Transposase, IS116/IS110/IS902 family</fullName>
    </submittedName>
</protein>
<comment type="caution">
    <text evidence="3">The sequence shown here is derived from an EMBL/GenBank/DDBJ whole genome shotgun (WGS) entry which is preliminary data.</text>
</comment>
<evidence type="ECO:0000313" key="3">
    <source>
        <dbReference type="EMBL" id="EDV05082.1"/>
    </source>
</evidence>
<dbReference type="NCBIfam" id="NF033542">
    <property type="entry name" value="transpos_IS110"/>
    <property type="match status" value="1"/>
</dbReference>
<dbReference type="GO" id="GO:0003677">
    <property type="term" value="F:DNA binding"/>
    <property type="evidence" value="ECO:0007669"/>
    <property type="project" value="InterPro"/>
</dbReference>
<dbReference type="GO" id="GO:0004803">
    <property type="term" value="F:transposase activity"/>
    <property type="evidence" value="ECO:0007669"/>
    <property type="project" value="InterPro"/>
</dbReference>
<dbReference type="EMBL" id="ABJL02000008">
    <property type="protein sequence ID" value="EDV05082.1"/>
    <property type="molecule type" value="Genomic_DNA"/>
</dbReference>
<dbReference type="Proteomes" id="UP000004596">
    <property type="component" value="Unassembled WGS sequence"/>
</dbReference>
<dbReference type="Pfam" id="PF01548">
    <property type="entry name" value="DEDD_Tnp_IS110"/>
    <property type="match status" value="1"/>
</dbReference>
<dbReference type="AlphaFoldDB" id="B3CEU4"/>
<organism evidence="3 4">
    <name type="scientific">Bacteroides intestinalis DSM 17393</name>
    <dbReference type="NCBI Taxonomy" id="471870"/>
    <lineage>
        <taxon>Bacteria</taxon>
        <taxon>Pseudomonadati</taxon>
        <taxon>Bacteroidota</taxon>
        <taxon>Bacteroidia</taxon>
        <taxon>Bacteroidales</taxon>
        <taxon>Bacteroidaceae</taxon>
        <taxon>Bacteroides</taxon>
    </lineage>
</organism>
<dbReference type="PANTHER" id="PTHR33055">
    <property type="entry name" value="TRANSPOSASE FOR INSERTION SEQUENCE ELEMENT IS1111A"/>
    <property type="match status" value="1"/>
</dbReference>
<name>B3CEU4_9BACE</name>
<dbReference type="eggNOG" id="COG3547">
    <property type="taxonomic scope" value="Bacteria"/>
</dbReference>
<reference evidence="3 4" key="1">
    <citation type="submission" date="2008-04" db="EMBL/GenBank/DDBJ databases">
        <title>Draft genome sequence of Bacteroides intestinalis (DSM 17393).</title>
        <authorList>
            <person name="Sudarsanam P."/>
            <person name="Ley R."/>
            <person name="Guruge J."/>
            <person name="Turnbaugh P.J."/>
            <person name="Mahowald M."/>
            <person name="Liep D."/>
            <person name="Gordon J."/>
        </authorList>
    </citation>
    <scope>NUCLEOTIDE SEQUENCE [LARGE SCALE GENOMIC DNA]</scope>
    <source>
        <strain evidence="3 4">DSM 17393</strain>
    </source>
</reference>
<dbReference type="Pfam" id="PF02371">
    <property type="entry name" value="Transposase_20"/>
    <property type="match status" value="1"/>
</dbReference>
<evidence type="ECO:0000313" key="4">
    <source>
        <dbReference type="Proteomes" id="UP000004596"/>
    </source>
</evidence>
<sequence length="358" mass="41178">MVQSKGINFNGQNIYIGIDVHLKSWSVTIITESNYKKTHSQKSSAKELFEHLKKHYPGGKYKAVYESGFSGYSTYYSLKEYGIDCIIIHAADAPTTQYENVMKTDAIDSEKLAKSLKSGILKGIYIREKESLDDRNLIRLRKTLQRQLAGYKSRVKHLLYNNGVEYPACFDKPSLHWSKRFTLWLRNDVTLLSSTRYSLDLLLDQVTLFRKNLLKANRMVRELASRPKYAERYENLISIPGVGTVTAMSLLTEVDDINRFQNQREFASFLGLIPSCHSSGETICNMEKTFRGNKQLGPLIIESAWVAIRYDKALAIAYSEYCRQMKGQEAIIRIARKLSNRILSVLKSGKKYQYDRCR</sequence>
<dbReference type="GeneID" id="26161449"/>
<evidence type="ECO:0000259" key="2">
    <source>
        <dbReference type="Pfam" id="PF02371"/>
    </source>
</evidence>
<reference evidence="3 4" key="2">
    <citation type="submission" date="2008-04" db="EMBL/GenBank/DDBJ databases">
        <authorList>
            <person name="Fulton L."/>
            <person name="Clifton S."/>
            <person name="Fulton B."/>
            <person name="Xu J."/>
            <person name="Minx P."/>
            <person name="Pepin K.H."/>
            <person name="Johnson M."/>
            <person name="Thiruvilangam P."/>
            <person name="Bhonagiri V."/>
            <person name="Nash W.E."/>
            <person name="Mardis E.R."/>
            <person name="Wilson R.K."/>
        </authorList>
    </citation>
    <scope>NUCLEOTIDE SEQUENCE [LARGE SCALE GENOMIC DNA]</scope>
    <source>
        <strain evidence="3 4">DSM 17393</strain>
    </source>
</reference>
<feature type="domain" description="Transposase IS110-like N-terminal" evidence="1">
    <location>
        <begin position="16"/>
        <end position="159"/>
    </location>
</feature>
<dbReference type="GO" id="GO:0006313">
    <property type="term" value="P:DNA transposition"/>
    <property type="evidence" value="ECO:0007669"/>
    <property type="project" value="InterPro"/>
</dbReference>